<evidence type="ECO:0000259" key="2">
    <source>
        <dbReference type="Pfam" id="PF06527"/>
    </source>
</evidence>
<accession>A0A1B4PXL6</accession>
<dbReference type="AlphaFoldDB" id="A0A1B4PXL6"/>
<feature type="region of interest" description="Disordered" evidence="1">
    <location>
        <begin position="415"/>
        <end position="452"/>
    </location>
</feature>
<feature type="domain" description="TniQ" evidence="2">
    <location>
        <begin position="50"/>
        <end position="113"/>
    </location>
</feature>
<dbReference type="Proteomes" id="UP000094776">
    <property type="component" value="Chromosome 2"/>
</dbReference>
<organism evidence="3 4">
    <name type="scientific">Burkholderia cepacia</name>
    <name type="common">Pseudomonas cepacia</name>
    <dbReference type="NCBI Taxonomy" id="292"/>
    <lineage>
        <taxon>Bacteria</taxon>
        <taxon>Pseudomonadati</taxon>
        <taxon>Pseudomonadota</taxon>
        <taxon>Betaproteobacteria</taxon>
        <taxon>Burkholderiales</taxon>
        <taxon>Burkholderiaceae</taxon>
        <taxon>Burkholderia</taxon>
        <taxon>Burkholderia cepacia complex</taxon>
    </lineage>
</organism>
<reference evidence="3 4" key="1">
    <citation type="submission" date="2015-12" db="EMBL/GenBank/DDBJ databases">
        <title>Diversity of Burkholderia near neighbor genomes.</title>
        <authorList>
            <person name="Sahl J."/>
            <person name="Wagner D."/>
            <person name="Keim P."/>
        </authorList>
    </citation>
    <scope>NUCLEOTIDE SEQUENCE [LARGE SCALE GENOMIC DNA]</scope>
    <source>
        <strain evidence="3 4">MSMB1184WGS</strain>
    </source>
</reference>
<protein>
    <recommendedName>
        <fullName evidence="2">TniQ domain-containing protein</fullName>
    </recommendedName>
</protein>
<dbReference type="Pfam" id="PF06527">
    <property type="entry name" value="TniQ"/>
    <property type="match status" value="1"/>
</dbReference>
<evidence type="ECO:0000256" key="1">
    <source>
        <dbReference type="SAM" id="MobiDB-lite"/>
    </source>
</evidence>
<dbReference type="InterPro" id="IPR009492">
    <property type="entry name" value="TniQ"/>
</dbReference>
<gene>
    <name evidence="3" type="ORF">WT26_22035</name>
</gene>
<sequence length="452" mass="50414">MLPSRMGPVIQLLGGNVGSVEDVIQHNMLIPLASRFIPPEDTKSIMSHFIDGPKQGLASKVGMAGPTSGWAKHRLLRCPKCLEEDIGCCGRPFWRRDHLLPGILFCGKHQMPLHVPCDDCLNYTVFPERTLHAGHHCGCGLKPLPEATRLTDAKAEAEIGLARVASLLIESDYLPNFDYRRVADEINLSAVDLGLVQGGEFRPALAREYFSNSPFSALLSRTGIFRSDADTLSEIFKGRRCIRHPITAIAVLKSLAGGWGQVEDRMRGFVRDLANLPVQDVPKTPGYPQKSTQGRFIYYAKWYSQLSVEHPELNHARLMGLLPGAAKKHLTKKRLESAGFDTPTTTNDTRLAGELIVHIEQRSRHLRATGYQRRITKTALLSTFHRPKVFSQRGMTERLIDAWETLERNTEDPAAWRERLKSRNAASKATRTATQRPHGSKASTSTTVDQED</sequence>
<dbReference type="EMBL" id="CP013444">
    <property type="protein sequence ID" value="AOK18697.1"/>
    <property type="molecule type" value="Genomic_DNA"/>
</dbReference>
<evidence type="ECO:0000313" key="3">
    <source>
        <dbReference type="EMBL" id="AOK18697.1"/>
    </source>
</evidence>
<proteinExistence type="predicted"/>
<feature type="compositionally biased region" description="Polar residues" evidence="1">
    <location>
        <begin position="424"/>
        <end position="452"/>
    </location>
</feature>
<dbReference type="RefSeq" id="WP_069273946.1">
    <property type="nucleotide sequence ID" value="NZ_CP013444.1"/>
</dbReference>
<evidence type="ECO:0000313" key="4">
    <source>
        <dbReference type="Proteomes" id="UP000094776"/>
    </source>
</evidence>
<name>A0A1B4PXL6_BURCE</name>